<evidence type="ECO:0000313" key="11">
    <source>
        <dbReference type="Proteomes" id="UP000663872"/>
    </source>
</evidence>
<evidence type="ECO:0000256" key="3">
    <source>
        <dbReference type="ARBA" id="ARBA00022801"/>
    </source>
</evidence>
<keyword evidence="6" id="KW-1015">Disulfide bond</keyword>
<dbReference type="InterPro" id="IPR025661">
    <property type="entry name" value="Pept_asp_AS"/>
</dbReference>
<dbReference type="GO" id="GO:0006508">
    <property type="term" value="P:proteolysis"/>
    <property type="evidence" value="ECO:0007669"/>
    <property type="project" value="UniProtKB-KW"/>
</dbReference>
<dbReference type="FunFam" id="3.90.70.10:FF:000006">
    <property type="entry name" value="Cathepsin S"/>
    <property type="match status" value="1"/>
</dbReference>
<dbReference type="SMART" id="SM00848">
    <property type="entry name" value="Inhibitor_I29"/>
    <property type="match status" value="1"/>
</dbReference>
<dbReference type="GO" id="GO:0008234">
    <property type="term" value="F:cysteine-type peptidase activity"/>
    <property type="evidence" value="ECO:0007669"/>
    <property type="project" value="UniProtKB-KW"/>
</dbReference>
<evidence type="ECO:0000256" key="5">
    <source>
        <dbReference type="ARBA" id="ARBA00023145"/>
    </source>
</evidence>
<dbReference type="PROSITE" id="PS00640">
    <property type="entry name" value="THIOL_PROTEASE_ASN"/>
    <property type="match status" value="1"/>
</dbReference>
<keyword evidence="4" id="KW-0788">Thiol protease</keyword>
<evidence type="ECO:0000259" key="9">
    <source>
        <dbReference type="SMART" id="SM00848"/>
    </source>
</evidence>
<keyword evidence="7" id="KW-0175">Coiled coil</keyword>
<accession>A0A818ENL7</accession>
<comment type="caution">
    <text evidence="10">The sequence shown here is derived from an EMBL/GenBank/DDBJ whole genome shotgun (WGS) entry which is preliminary data.</text>
</comment>
<dbReference type="PANTHER" id="PTHR12411">
    <property type="entry name" value="CYSTEINE PROTEASE FAMILY C1-RELATED"/>
    <property type="match status" value="1"/>
</dbReference>
<organism evidence="10 11">
    <name type="scientific">Rotaria socialis</name>
    <dbReference type="NCBI Taxonomy" id="392032"/>
    <lineage>
        <taxon>Eukaryota</taxon>
        <taxon>Metazoa</taxon>
        <taxon>Spiralia</taxon>
        <taxon>Gnathifera</taxon>
        <taxon>Rotifera</taxon>
        <taxon>Eurotatoria</taxon>
        <taxon>Bdelloidea</taxon>
        <taxon>Philodinida</taxon>
        <taxon>Philodinidae</taxon>
        <taxon>Rotaria</taxon>
    </lineage>
</organism>
<dbReference type="Pfam" id="PF08246">
    <property type="entry name" value="Inhibitor_I29"/>
    <property type="match status" value="1"/>
</dbReference>
<protein>
    <submittedName>
        <fullName evidence="10">Uncharacterized protein</fullName>
    </submittedName>
</protein>
<dbReference type="EMBL" id="CAJNYT010002318">
    <property type="protein sequence ID" value="CAF3461769.1"/>
    <property type="molecule type" value="Genomic_DNA"/>
</dbReference>
<keyword evidence="2" id="KW-0645">Protease</keyword>
<dbReference type="InterPro" id="IPR038765">
    <property type="entry name" value="Papain-like_cys_pep_sf"/>
</dbReference>
<evidence type="ECO:0000313" key="10">
    <source>
        <dbReference type="EMBL" id="CAF3461769.1"/>
    </source>
</evidence>
<dbReference type="CDD" id="cd02248">
    <property type="entry name" value="Peptidase_C1A"/>
    <property type="match status" value="1"/>
</dbReference>
<proteinExistence type="inferred from homology"/>
<dbReference type="InterPro" id="IPR000668">
    <property type="entry name" value="Peptidase_C1A_C"/>
</dbReference>
<gene>
    <name evidence="10" type="ORF">GRG538_LOCUS14988</name>
</gene>
<reference evidence="10" key="1">
    <citation type="submission" date="2021-02" db="EMBL/GenBank/DDBJ databases">
        <authorList>
            <person name="Nowell W R."/>
        </authorList>
    </citation>
    <scope>NUCLEOTIDE SEQUENCE</scope>
</reference>
<comment type="similarity">
    <text evidence="1">Belongs to the peptidase C1 family.</text>
</comment>
<sequence length="807" mass="92108">MEPRYHYYMASNPDERTDPFSDLEYRVTNPKVSQDVINRNSGINIMSKQPISKAVQLKAENYDLWFQNERLTEENGALGVELGKLQDKHDKLMYLARNRLGEIRSKYQRLEQDNQTLKTELDRLAREYETTRKIVEDYRRMEERFKTADREMRLMIDTLTRNNEDLKGQNQALINELELLKEKYYIAKQNLEKSMRDATLLKEELTKAVYARDSLEKETARLNGKVNELAAGKKAADEKVDFLNGRTNNLQVDLRRSEANAAMLQERFTLVKNERDVLDADSKNKLALLMQKLKELQIQNKTAMEQLHGQSKQCDHLNSENKQLLEYVNGYRKENDLLAKQLVSVNTKQKRLALELEKLKSVDAFMKNEEAMKMQDALMGLTDQLTQLRKMHANTLGENQRIKELLIEKDSVLTNLGYERHQLQDKMIKNEHTIRQMERMLDGGSKRTPLESMNGAGQAGSTSNAYSFENHKIRMQSVSIVAVIALAFGCALAYDVKLNQHWKLWKETNNKRYSDIEEFTRRIVWEANLKTVNNHNLEADLGVHTYWLGMNKYGDLTVSEFVRMMNGYNVTMRAERTESRPEFTRNSNVALPDTVDWRDKGYVTGIKDQGQCGSCWAFSSTGALEGQHFKATGQLVSLSEQNLVDCSRKQGNMGCNGGLMDQAFEYIKENNGIDTEGSYPYEAIDNQCRFKTASVGATDTGFTDIKSQDEGSLQEAVATVGPISVAIDASHASFQLYKRGVYNEPLCSPVRLDHGVLAVGYGTDSGNDYWLVKNSWGVGWGDSGYIKMTRNKRNQCGIATAASYPTV</sequence>
<feature type="coiled-coil region" evidence="7">
    <location>
        <begin position="247"/>
        <end position="313"/>
    </location>
</feature>
<dbReference type="PROSITE" id="PS00639">
    <property type="entry name" value="THIOL_PROTEASE_HIS"/>
    <property type="match status" value="1"/>
</dbReference>
<feature type="domain" description="Cathepsin propeptide inhibitor" evidence="9">
    <location>
        <begin position="502"/>
        <end position="561"/>
    </location>
</feature>
<dbReference type="InterPro" id="IPR013128">
    <property type="entry name" value="Peptidase_C1A"/>
</dbReference>
<dbReference type="Gene3D" id="3.90.70.10">
    <property type="entry name" value="Cysteine proteinases"/>
    <property type="match status" value="1"/>
</dbReference>
<dbReference type="SMART" id="SM00645">
    <property type="entry name" value="Pept_C1"/>
    <property type="match status" value="1"/>
</dbReference>
<evidence type="ECO:0000259" key="8">
    <source>
        <dbReference type="SMART" id="SM00645"/>
    </source>
</evidence>
<keyword evidence="5" id="KW-0865">Zymogen</keyword>
<feature type="coiled-coil region" evidence="7">
    <location>
        <begin position="100"/>
        <end position="208"/>
    </location>
</feature>
<name>A0A818ENL7_9BILA</name>
<evidence type="ECO:0000256" key="4">
    <source>
        <dbReference type="ARBA" id="ARBA00022807"/>
    </source>
</evidence>
<dbReference type="SUPFAM" id="SSF54001">
    <property type="entry name" value="Cysteine proteinases"/>
    <property type="match status" value="1"/>
</dbReference>
<dbReference type="PRINTS" id="PR00705">
    <property type="entry name" value="PAPAIN"/>
</dbReference>
<dbReference type="InterPro" id="IPR000169">
    <property type="entry name" value="Pept_cys_AS"/>
</dbReference>
<evidence type="ECO:0000256" key="1">
    <source>
        <dbReference type="ARBA" id="ARBA00008455"/>
    </source>
</evidence>
<dbReference type="Proteomes" id="UP000663872">
    <property type="component" value="Unassembled WGS sequence"/>
</dbReference>
<dbReference type="InterPro" id="IPR025660">
    <property type="entry name" value="Pept_his_AS"/>
</dbReference>
<dbReference type="AlphaFoldDB" id="A0A818ENL7"/>
<evidence type="ECO:0000256" key="2">
    <source>
        <dbReference type="ARBA" id="ARBA00022670"/>
    </source>
</evidence>
<evidence type="ECO:0000256" key="7">
    <source>
        <dbReference type="SAM" id="Coils"/>
    </source>
</evidence>
<dbReference type="PROSITE" id="PS00139">
    <property type="entry name" value="THIOL_PROTEASE_CYS"/>
    <property type="match status" value="1"/>
</dbReference>
<dbReference type="InterPro" id="IPR039417">
    <property type="entry name" value="Peptidase_C1A_papain-like"/>
</dbReference>
<evidence type="ECO:0000256" key="6">
    <source>
        <dbReference type="ARBA" id="ARBA00023157"/>
    </source>
</evidence>
<feature type="domain" description="Peptidase C1A papain C-terminal" evidence="8">
    <location>
        <begin position="591"/>
        <end position="806"/>
    </location>
</feature>
<dbReference type="InterPro" id="IPR013201">
    <property type="entry name" value="Prot_inhib_I29"/>
</dbReference>
<dbReference type="Pfam" id="PF00112">
    <property type="entry name" value="Peptidase_C1"/>
    <property type="match status" value="1"/>
</dbReference>
<keyword evidence="3" id="KW-0378">Hydrolase</keyword>